<dbReference type="Gene3D" id="1.20.1500.10">
    <property type="entry name" value="YheA/YmcA-like"/>
    <property type="match status" value="1"/>
</dbReference>
<protein>
    <recommendedName>
        <fullName evidence="1">UPF0342 protein D7D50_07150</fullName>
    </recommendedName>
</protein>
<evidence type="ECO:0000256" key="1">
    <source>
        <dbReference type="HAMAP-Rule" id="MF_01526"/>
    </source>
</evidence>
<evidence type="ECO:0000313" key="3">
    <source>
        <dbReference type="Proteomes" id="UP000277293"/>
    </source>
</evidence>
<name>A0ABM6ZAN6_9STRE</name>
<dbReference type="InterPro" id="IPR010368">
    <property type="entry name" value="Com_YlbF"/>
</dbReference>
<dbReference type="EMBL" id="CP032620">
    <property type="protein sequence ID" value="AYF94380.1"/>
    <property type="molecule type" value="Genomic_DNA"/>
</dbReference>
<sequence>MSNIYDIANELSRGIRDLPEYKAVLASKEAIDADADAKALFGDYLAFQQEIHGVIQSGQMPTEDQQKKMQDFAEKLQGNPIVNEFFTKQQQLSVYLGDIERIIFDPVQDLFK</sequence>
<dbReference type="HAMAP" id="MF_01526">
    <property type="entry name" value="UPF0342"/>
    <property type="match status" value="1"/>
</dbReference>
<dbReference type="NCBIfam" id="NF010209">
    <property type="entry name" value="PRK13676.1-1"/>
    <property type="match status" value="1"/>
</dbReference>
<proteinExistence type="inferred from homology"/>
<dbReference type="Pfam" id="PF06133">
    <property type="entry name" value="Com_YlbF"/>
    <property type="match status" value="1"/>
</dbReference>
<dbReference type="RefSeq" id="WP_023023590.1">
    <property type="nucleotide sequence ID" value="NZ_CP032620.1"/>
</dbReference>
<keyword evidence="3" id="KW-1185">Reference proteome</keyword>
<reference evidence="3" key="1">
    <citation type="submission" date="2018-09" db="EMBL/GenBank/DDBJ databases">
        <title>Complete genome sequence of Streptococcus sp. KCOM 2890 (=JS71).</title>
        <authorList>
            <person name="Kook J.-K."/>
            <person name="Park S.-N."/>
            <person name="Lim Y.K."/>
        </authorList>
    </citation>
    <scope>NUCLEOTIDE SEQUENCE [LARGE SCALE GENOMIC DNA]</scope>
    <source>
        <strain evidence="3">JS71</strain>
    </source>
</reference>
<dbReference type="Proteomes" id="UP000277293">
    <property type="component" value="Chromosome"/>
</dbReference>
<dbReference type="InterPro" id="IPR023378">
    <property type="entry name" value="YheA/YmcA-like_dom_sf"/>
</dbReference>
<gene>
    <name evidence="2" type="ORF">D7D50_07150</name>
</gene>
<comment type="similarity">
    <text evidence="1">Belongs to the UPF0342 family.</text>
</comment>
<accession>A0ABM6ZAN6</accession>
<dbReference type="SUPFAM" id="SSF158622">
    <property type="entry name" value="YheA/YmcA-like"/>
    <property type="match status" value="1"/>
</dbReference>
<evidence type="ECO:0000313" key="2">
    <source>
        <dbReference type="EMBL" id="AYF94380.1"/>
    </source>
</evidence>
<organism evidence="2 3">
    <name type="scientific">Streptococcus koreensis</name>
    <dbReference type="NCBI Taxonomy" id="2382163"/>
    <lineage>
        <taxon>Bacteria</taxon>
        <taxon>Bacillati</taxon>
        <taxon>Bacillota</taxon>
        <taxon>Bacilli</taxon>
        <taxon>Lactobacillales</taxon>
        <taxon>Streptococcaceae</taxon>
        <taxon>Streptococcus</taxon>
    </lineage>
</organism>